<feature type="region of interest" description="Disordered" evidence="1">
    <location>
        <begin position="20"/>
        <end position="85"/>
    </location>
</feature>
<evidence type="ECO:0000313" key="3">
    <source>
        <dbReference type="Proteomes" id="UP001630127"/>
    </source>
</evidence>
<accession>A0ABD2ZKY4</accession>
<sequence>MEIKNKEYLLIEDEVSMDKEGDVAGRRGRELAGEADRGKERGSNGEGRWREKGQGEREVEEGGEKGEAKEGSRGGGSYGRREKGG</sequence>
<protein>
    <submittedName>
        <fullName evidence="2">Uncharacterized protein</fullName>
    </submittedName>
</protein>
<evidence type="ECO:0000313" key="2">
    <source>
        <dbReference type="EMBL" id="KAL3518995.1"/>
    </source>
</evidence>
<name>A0ABD2ZKY4_9GENT</name>
<reference evidence="2 3" key="1">
    <citation type="submission" date="2024-11" db="EMBL/GenBank/DDBJ databases">
        <title>A near-complete genome assembly of Cinchona calisaya.</title>
        <authorList>
            <person name="Lian D.C."/>
            <person name="Zhao X.W."/>
            <person name="Wei L."/>
        </authorList>
    </citation>
    <scope>NUCLEOTIDE SEQUENCE [LARGE SCALE GENOMIC DNA]</scope>
    <source>
        <tissue evidence="2">Nenye</tissue>
    </source>
</reference>
<dbReference type="Proteomes" id="UP001630127">
    <property type="component" value="Unassembled WGS sequence"/>
</dbReference>
<organism evidence="2 3">
    <name type="scientific">Cinchona calisaya</name>
    <dbReference type="NCBI Taxonomy" id="153742"/>
    <lineage>
        <taxon>Eukaryota</taxon>
        <taxon>Viridiplantae</taxon>
        <taxon>Streptophyta</taxon>
        <taxon>Embryophyta</taxon>
        <taxon>Tracheophyta</taxon>
        <taxon>Spermatophyta</taxon>
        <taxon>Magnoliopsida</taxon>
        <taxon>eudicotyledons</taxon>
        <taxon>Gunneridae</taxon>
        <taxon>Pentapetalae</taxon>
        <taxon>asterids</taxon>
        <taxon>lamiids</taxon>
        <taxon>Gentianales</taxon>
        <taxon>Rubiaceae</taxon>
        <taxon>Cinchonoideae</taxon>
        <taxon>Cinchoneae</taxon>
        <taxon>Cinchona</taxon>
    </lineage>
</organism>
<feature type="compositionally biased region" description="Basic and acidic residues" evidence="1">
    <location>
        <begin position="20"/>
        <end position="72"/>
    </location>
</feature>
<comment type="caution">
    <text evidence="2">The sequence shown here is derived from an EMBL/GenBank/DDBJ whole genome shotgun (WGS) entry which is preliminary data.</text>
</comment>
<keyword evidence="3" id="KW-1185">Reference proteome</keyword>
<evidence type="ECO:0000256" key="1">
    <source>
        <dbReference type="SAM" id="MobiDB-lite"/>
    </source>
</evidence>
<dbReference type="AlphaFoldDB" id="A0ABD2ZKY4"/>
<proteinExistence type="predicted"/>
<gene>
    <name evidence="2" type="ORF">ACH5RR_021584</name>
</gene>
<dbReference type="EMBL" id="JBJUIK010000009">
    <property type="protein sequence ID" value="KAL3518995.1"/>
    <property type="molecule type" value="Genomic_DNA"/>
</dbReference>